<dbReference type="Proteomes" id="UP000257136">
    <property type="component" value="Unassembled WGS sequence"/>
</dbReference>
<protein>
    <submittedName>
        <fullName evidence="1">Gliding motility-associated-like protein</fullName>
    </submittedName>
</protein>
<dbReference type="InterPro" id="IPR025667">
    <property type="entry name" value="SprB_repeat"/>
</dbReference>
<dbReference type="Pfam" id="PF13573">
    <property type="entry name" value="SprB"/>
    <property type="match status" value="5"/>
</dbReference>
<gene>
    <name evidence="1" type="ORF">C8P67_115127</name>
</gene>
<proteinExistence type="predicted"/>
<evidence type="ECO:0000313" key="1">
    <source>
        <dbReference type="EMBL" id="REG92280.1"/>
    </source>
</evidence>
<comment type="caution">
    <text evidence="1">The sequence shown here is derived from an EMBL/GenBank/DDBJ whole genome shotgun (WGS) entry which is preliminary data.</text>
</comment>
<dbReference type="EMBL" id="QUNI01000015">
    <property type="protein sequence ID" value="REG92280.1"/>
    <property type="molecule type" value="Genomic_DNA"/>
</dbReference>
<dbReference type="Pfam" id="PF13585">
    <property type="entry name" value="CHU_C"/>
    <property type="match status" value="1"/>
</dbReference>
<sequence length="1850" mass="192402">PTITVPPAQCFVGSPLTVNLNGYTTVYGGVKSYTVNGFAIAGSNAVFNAPGTYKLGIKDDNGCEAFVDYTIQKQLLAEASVTKDLYCTGSVNATIDVAITDGVAPYSYQMYVGGVAAGSLTAVAGSSFTVSVPAAGTYHFVITDSNTPACSVTTSNVVVTTPSIPTAAFAQTNVSCNGEADGTITITASNGIELYQYSIDNGVTFQGSNYFAGLTDAGVYNIVVKDAKGCTITAAIPVDITQPAVLNASASVKPFGCSAANTPEDAVVTITAIGGTAPYTYSFDGGTTFQDSDAFPVNTAQTINYVVLDAKGCIFNGTADVLPYTPPTDMDITVSLIYCNTPGTVATLTVNSVIGGVSPYTYEIISPAVAVASNTTGSFANLAPDTYVIKVTDSNGCSTTNTVEIKEASKITATAQLVNDVYCKDGNSGSVSFTVANYITAGNYTFSLTPATGSFTQSGDVITYTGLTAGNYTFTVTDGVSGCIATVADFTVSQPASSLSSASIATNINCNNDNATITVAAAGGTADYKYAVARAGDPVPALTNYGTSEKLVVDTNNGVDVNWIVYVMDSNGCSATNAQAISLDANPVIATAIAAQCPSAAGTYAITVTASGFNAALQYSADGTNYQTGNVITVNTYGTYNITVKDANGCISAPVSVTILEPLTLNAVVAAAPSCLDNDGVVNLLAAGGSGSYQYNIDGGAFVAGNSFTGVTFGSHTMGVRDTTTRCEFYVPINLSRATRVTGFALSMTPVTCNGGADGTITATIDTPAAGINDNPEYMYSLNGGIPQTSNVFTGLTAATGYVVTVTSGRGCIASDDTDVTQPGIINVPAPAVVQFGCTAGSNSSNFATITVNNVTGGSGTYTIYEFVKGITVVQRGASNSYTESDVAGGSYVVNVYDDKGCLGSTTAPIVINRFISLEDININITQAITCKVNQNITVTAVTSGGTPLAGTLEYTVVGINGTVYSSVTNTVGTFSNLGIGDYSVSVKNTITNCIKEIYHIVNDPNSFELKAVKISDVICHNSNEGSVELTITDVYPLPTNEAGAFDYVITSSVLPSAISGTSVTAGPVPISGLKAGLYNVTATLKNRPECSVTTTFSIDQPSAPLTISETHKEITCVSGNKDGMISVSAAGGWVGDYQYELVGPVSVAYSLQFTFTNLTAGSYTVNVKDSHGCVVSTPVVLRNPAPIVVKAAASVSMLSCNGDQSAVITASVELPSGGQGSNYLYTLNYESMSPVVVSGPQSSPVFNGLGAGRYSVTVTDGWSCSATSAVLTINEPTKVVTSLVKTTLQTCKIPATLTLTAAGGTAPYSYSDTANFAVSTPMIGNSATFSVGNGTFRYYVRDVNGCVSIVSNDIQNEPLEPLGIDLDIRNAVINCQGDLTGFVVAVAKGGLGNYVYSLVDASGNAIAVGAQNTPGTFTELPAGTYFIKVVSSDCEYTSAPIIITEPATALSATYTTVDVTCNGNNDGKIIINAAGGTGMIKYAISPDMRQFFESGTFSNLKPGLYEVLVQDQNGCFILIKDIQIEEPDPIVSAVVPGSEVQEYCAGDKTGAFSITISGGVGPYSTTLDDPNGTYVLGQVDFAGLSGGDHIVYIKDANTCTFELLVQLDPAVILDPVAVVTYDCVNDLPANKVTVSIDPSNNPADVTYSLDNTGVEQPSNVFTNLAAGDHFIMVHHKNTCVDATLVFHIDHIDPLGMTLNLGKLNEIVAIATGGSGVYRYSVNGEDLGSNNKYIYYHSGNYTFTVTDTNGCVFSVTKYFEFVDIEIPNVFTPNGNGPNTTWKPLKTENYPDIKFVVYDRYGREVGHFGAGESWDGKYKGTELPMGDYWYVLKLRHTKDDREFIGHFTLYR</sequence>
<reference evidence="1 2" key="1">
    <citation type="submission" date="2018-08" db="EMBL/GenBank/DDBJ databases">
        <title>Genomic Encyclopedia of Archaeal and Bacterial Type Strains, Phase II (KMG-II): from individual species to whole genera.</title>
        <authorList>
            <person name="Goeker M."/>
        </authorList>
    </citation>
    <scope>NUCLEOTIDE SEQUENCE [LARGE SCALE GENOMIC DNA]</scope>
    <source>
        <strain evidence="1 2">DSM 100880</strain>
    </source>
</reference>
<dbReference type="InterPro" id="IPR026341">
    <property type="entry name" value="T9SS_type_B"/>
</dbReference>
<dbReference type="NCBIfam" id="TIGR04131">
    <property type="entry name" value="Bac_Flav_CTERM"/>
    <property type="match status" value="1"/>
</dbReference>
<name>A0A3E0E3Q4_9FLAO</name>
<organism evidence="1 2">
    <name type="scientific">Flavobacterium aquicola</name>
    <dbReference type="NCBI Taxonomy" id="1682742"/>
    <lineage>
        <taxon>Bacteria</taxon>
        <taxon>Pseudomonadati</taxon>
        <taxon>Bacteroidota</taxon>
        <taxon>Flavobacteriia</taxon>
        <taxon>Flavobacteriales</taxon>
        <taxon>Flavobacteriaceae</taxon>
        <taxon>Flavobacterium</taxon>
    </lineage>
</organism>
<dbReference type="OrthoDB" id="607469at2"/>
<feature type="non-terminal residue" evidence="1">
    <location>
        <position position="1"/>
    </location>
</feature>
<keyword evidence="2" id="KW-1185">Reference proteome</keyword>
<evidence type="ECO:0000313" key="2">
    <source>
        <dbReference type="Proteomes" id="UP000257136"/>
    </source>
</evidence>
<accession>A0A3E0E3Q4</accession>